<sequence>MVRQRDPSITVVNCVLGNHATGFVRCFNDSDPEDSNALWRVSRQARVALASNRRKTDSVRREGSIQLENLRNSRIFRLLYRYKRVSGGLIWPIVRTVEDFVADVAPRAVRAHVLPGRCEEVGRGCVFAVPVAAPQFIAVEVAGDPETSTDQRGIILDPGHFLRCQELLERPIVSTVEDFVADVAPRAVRAHVLPGRCEEVGRGCVFAVPVAAPQFIAVEERRITTRLGSLEPRLRDESIGSLLVRFGEDFRDTVSQVPASTFRILARSLRRSVGIQRNLGHWIRDFETKLQNPCLLNLDKGLLFQLLLLLRRTAGKTWRVRAYPSSTVLEDSRCRFSYASYTGEILLYTADFVGVPGGLCSPGRDRNPNPNPNPNSNPAQSQKRSEKWRRRRRRSSPAPFGCSRCSPDESEENNPNPNSNPVQSQKGSEKSRRRRMRRSSPASLGCSRCSPYESDSTVEAQLSARPWRKRNPNS</sequence>
<feature type="compositionally biased region" description="Basic residues" evidence="1">
    <location>
        <begin position="386"/>
        <end position="395"/>
    </location>
</feature>
<dbReference type="AlphaFoldDB" id="A0A6V7NFM7"/>
<organism evidence="2">
    <name type="scientific">Ananas comosus var. bracteatus</name>
    <name type="common">red pineapple</name>
    <dbReference type="NCBI Taxonomy" id="296719"/>
    <lineage>
        <taxon>Eukaryota</taxon>
        <taxon>Viridiplantae</taxon>
        <taxon>Streptophyta</taxon>
        <taxon>Embryophyta</taxon>
        <taxon>Tracheophyta</taxon>
        <taxon>Spermatophyta</taxon>
        <taxon>Magnoliopsida</taxon>
        <taxon>Liliopsida</taxon>
        <taxon>Poales</taxon>
        <taxon>Bromeliaceae</taxon>
        <taxon>Bromelioideae</taxon>
        <taxon>Ananas</taxon>
    </lineage>
</organism>
<reference evidence="2" key="1">
    <citation type="submission" date="2020-07" db="EMBL/GenBank/DDBJ databases">
        <authorList>
            <person name="Lin J."/>
        </authorList>
    </citation>
    <scope>NUCLEOTIDE SEQUENCE</scope>
</reference>
<proteinExistence type="predicted"/>
<name>A0A6V7NFM7_ANACO</name>
<evidence type="ECO:0000256" key="1">
    <source>
        <dbReference type="SAM" id="MobiDB-lite"/>
    </source>
</evidence>
<gene>
    <name evidence="2" type="ORF">CB5_LOCUS539</name>
</gene>
<feature type="region of interest" description="Disordered" evidence="1">
    <location>
        <begin position="361"/>
        <end position="474"/>
    </location>
</feature>
<accession>A0A6V7NFM7</accession>
<dbReference type="EMBL" id="LR862129">
    <property type="protein sequence ID" value="CAD1817328.1"/>
    <property type="molecule type" value="Genomic_DNA"/>
</dbReference>
<protein>
    <submittedName>
        <fullName evidence="2">Uncharacterized protein</fullName>
    </submittedName>
</protein>
<evidence type="ECO:0000313" key="2">
    <source>
        <dbReference type="EMBL" id="CAD1817328.1"/>
    </source>
</evidence>